<organism evidence="1 2">
    <name type="scientific">Mucilaginibacter psychrotolerans</name>
    <dbReference type="NCBI Taxonomy" id="1524096"/>
    <lineage>
        <taxon>Bacteria</taxon>
        <taxon>Pseudomonadati</taxon>
        <taxon>Bacteroidota</taxon>
        <taxon>Sphingobacteriia</taxon>
        <taxon>Sphingobacteriales</taxon>
        <taxon>Sphingobacteriaceae</taxon>
        <taxon>Mucilaginibacter</taxon>
    </lineage>
</organism>
<reference evidence="1 2" key="1">
    <citation type="journal article" date="2017" name="Int. J. Syst. Evol. Microbiol.">
        <title>Mucilaginibacterpsychrotolerans sp. nov., isolated from peatlands.</title>
        <authorList>
            <person name="Deng Y."/>
            <person name="Shen L."/>
            <person name="Xu B."/>
            <person name="Liu Y."/>
            <person name="Gu Z."/>
            <person name="Liu H."/>
            <person name="Zhou Y."/>
        </authorList>
    </citation>
    <scope>NUCLEOTIDE SEQUENCE [LARGE SCALE GENOMIC DNA]</scope>
    <source>
        <strain evidence="1 2">NH7-4</strain>
    </source>
</reference>
<keyword evidence="2" id="KW-1185">Reference proteome</keyword>
<dbReference type="Proteomes" id="UP000297540">
    <property type="component" value="Unassembled WGS sequence"/>
</dbReference>
<dbReference type="RefSeq" id="WP_133227218.1">
    <property type="nucleotide sequence ID" value="NZ_SOZE01000003.1"/>
</dbReference>
<comment type="caution">
    <text evidence="1">The sequence shown here is derived from an EMBL/GenBank/DDBJ whole genome shotgun (WGS) entry which is preliminary data.</text>
</comment>
<dbReference type="OrthoDB" id="798003at2"/>
<name>A0A4Y8SMM1_9SPHI</name>
<accession>A0A4Y8SMM1</accession>
<dbReference type="EMBL" id="SOZE01000003">
    <property type="protein sequence ID" value="TFF39694.1"/>
    <property type="molecule type" value="Genomic_DNA"/>
</dbReference>
<gene>
    <name evidence="1" type="ORF">E2R66_04825</name>
</gene>
<dbReference type="AlphaFoldDB" id="A0A4Y8SMM1"/>
<proteinExistence type="predicted"/>
<evidence type="ECO:0000313" key="1">
    <source>
        <dbReference type="EMBL" id="TFF39694.1"/>
    </source>
</evidence>
<protein>
    <submittedName>
        <fullName evidence="1">Uncharacterized protein</fullName>
    </submittedName>
</protein>
<sequence length="90" mass="10079">MIRIDIPAGEEKITQETFETYGIPHPPNGTDIEINGDIILLFDDEAQAISYLDKLEDNSSLVAEDAPARKILSLIISTISNDKFVQDYLR</sequence>
<evidence type="ECO:0000313" key="2">
    <source>
        <dbReference type="Proteomes" id="UP000297540"/>
    </source>
</evidence>